<proteinExistence type="predicted"/>
<sequence length="197" mass="21887">MGLLYSSDIPSLRSRDTDAATAMPEETKVPEVTKMPEVDGVENGPDSPSPSKKKVVINKGKLVLARVTLLDGTLLDVNIEKDSNYQDRYPSSSRNEGQCCQSVNNGLAKSSLLSQTVYECDITKNEKFRGLELVDILNDDHEMMEYVTNCLTLVKLVTSENVRTGVERSASEECLLALEAYYSSRDCVLQPKTFHQE</sequence>
<name>A0A7R9HJN9_9NEOP</name>
<evidence type="ECO:0000313" key="2">
    <source>
        <dbReference type="EMBL" id="CAD7424861.1"/>
    </source>
</evidence>
<accession>A0A7R9HJN9</accession>
<reference evidence="2" key="1">
    <citation type="submission" date="2020-11" db="EMBL/GenBank/DDBJ databases">
        <authorList>
            <person name="Tran Van P."/>
        </authorList>
    </citation>
    <scope>NUCLEOTIDE SEQUENCE</scope>
</reference>
<evidence type="ECO:0000256" key="1">
    <source>
        <dbReference type="SAM" id="MobiDB-lite"/>
    </source>
</evidence>
<protein>
    <submittedName>
        <fullName evidence="2">Uncharacterized protein</fullName>
    </submittedName>
</protein>
<feature type="region of interest" description="Disordered" evidence="1">
    <location>
        <begin position="1"/>
        <end position="53"/>
    </location>
</feature>
<dbReference type="AlphaFoldDB" id="A0A7R9HJN9"/>
<feature type="compositionally biased region" description="Basic and acidic residues" evidence="1">
    <location>
        <begin position="25"/>
        <end position="37"/>
    </location>
</feature>
<gene>
    <name evidence="2" type="ORF">TMSB3V08_LOCUS1787</name>
</gene>
<organism evidence="2">
    <name type="scientific">Timema monikensis</name>
    <dbReference type="NCBI Taxonomy" id="170555"/>
    <lineage>
        <taxon>Eukaryota</taxon>
        <taxon>Metazoa</taxon>
        <taxon>Ecdysozoa</taxon>
        <taxon>Arthropoda</taxon>
        <taxon>Hexapoda</taxon>
        <taxon>Insecta</taxon>
        <taxon>Pterygota</taxon>
        <taxon>Neoptera</taxon>
        <taxon>Polyneoptera</taxon>
        <taxon>Phasmatodea</taxon>
        <taxon>Timematodea</taxon>
        <taxon>Timematoidea</taxon>
        <taxon>Timematidae</taxon>
        <taxon>Timema</taxon>
    </lineage>
</organism>
<dbReference type="EMBL" id="OB792847">
    <property type="protein sequence ID" value="CAD7424861.1"/>
    <property type="molecule type" value="Genomic_DNA"/>
</dbReference>